<feature type="chain" id="PRO_5034044793" description="SCP domain-containing protein" evidence="2">
    <location>
        <begin position="20"/>
        <end position="190"/>
    </location>
</feature>
<evidence type="ECO:0000256" key="2">
    <source>
        <dbReference type="SAM" id="SignalP"/>
    </source>
</evidence>
<evidence type="ECO:0000259" key="3">
    <source>
        <dbReference type="SMART" id="SM00198"/>
    </source>
</evidence>
<evidence type="ECO:0000256" key="1">
    <source>
        <dbReference type="SAM" id="MobiDB-lite"/>
    </source>
</evidence>
<evidence type="ECO:0000313" key="4">
    <source>
        <dbReference type="Ensembl" id="ENSLLEP00000017488.1"/>
    </source>
</evidence>
<dbReference type="SMART" id="SM00198">
    <property type="entry name" value="SCP"/>
    <property type="match status" value="1"/>
</dbReference>
<dbReference type="Proteomes" id="UP000694569">
    <property type="component" value="Unplaced"/>
</dbReference>
<dbReference type="Ensembl" id="ENSLLET00000018155.1">
    <property type="protein sequence ID" value="ENSLLEP00000017488.1"/>
    <property type="gene ID" value="ENSLLEG00000011132.1"/>
</dbReference>
<feature type="region of interest" description="Disordered" evidence="1">
    <location>
        <begin position="166"/>
        <end position="190"/>
    </location>
</feature>
<dbReference type="AlphaFoldDB" id="A0A8C5MSD4"/>
<name>A0A8C5MSD4_9ANUR</name>
<protein>
    <recommendedName>
        <fullName evidence="3">SCP domain-containing protein</fullName>
    </recommendedName>
</protein>
<dbReference type="InterPro" id="IPR001283">
    <property type="entry name" value="CRISP-related"/>
</dbReference>
<dbReference type="OrthoDB" id="737510at2759"/>
<reference evidence="4" key="1">
    <citation type="submission" date="2025-08" db="UniProtKB">
        <authorList>
            <consortium name="Ensembl"/>
        </authorList>
    </citation>
    <scope>IDENTIFICATION</scope>
</reference>
<dbReference type="Gene3D" id="3.40.33.10">
    <property type="entry name" value="CAP"/>
    <property type="match status" value="1"/>
</dbReference>
<reference evidence="4" key="2">
    <citation type="submission" date="2025-09" db="UniProtKB">
        <authorList>
            <consortium name="Ensembl"/>
        </authorList>
    </citation>
    <scope>IDENTIFICATION</scope>
</reference>
<dbReference type="PANTHER" id="PTHR10334">
    <property type="entry name" value="CYSTEINE-RICH SECRETORY PROTEIN-RELATED"/>
    <property type="match status" value="1"/>
</dbReference>
<keyword evidence="5" id="KW-1185">Reference proteome</keyword>
<feature type="signal peptide" evidence="2">
    <location>
        <begin position="1"/>
        <end position="19"/>
    </location>
</feature>
<dbReference type="Pfam" id="PF00188">
    <property type="entry name" value="CAP"/>
    <property type="match status" value="1"/>
</dbReference>
<proteinExistence type="predicted"/>
<evidence type="ECO:0000313" key="5">
    <source>
        <dbReference type="Proteomes" id="UP000694569"/>
    </source>
</evidence>
<feature type="domain" description="SCP" evidence="3">
    <location>
        <begin position="29"/>
        <end position="169"/>
    </location>
</feature>
<dbReference type="InterPro" id="IPR035940">
    <property type="entry name" value="CAP_sf"/>
</dbReference>
<keyword evidence="2" id="KW-0732">Signal</keyword>
<organism evidence="4 5">
    <name type="scientific">Leptobrachium leishanense</name>
    <name type="common">Leishan spiny toad</name>
    <dbReference type="NCBI Taxonomy" id="445787"/>
    <lineage>
        <taxon>Eukaryota</taxon>
        <taxon>Metazoa</taxon>
        <taxon>Chordata</taxon>
        <taxon>Craniata</taxon>
        <taxon>Vertebrata</taxon>
        <taxon>Euteleostomi</taxon>
        <taxon>Amphibia</taxon>
        <taxon>Batrachia</taxon>
        <taxon>Anura</taxon>
        <taxon>Pelobatoidea</taxon>
        <taxon>Megophryidae</taxon>
        <taxon>Leptobrachium</taxon>
    </lineage>
</organism>
<dbReference type="InterPro" id="IPR014044">
    <property type="entry name" value="CAP_dom"/>
</dbReference>
<accession>A0A8C5MSD4</accession>
<sequence length="190" mass="21338">MDNLSLITCLCLILHQVHGYYKNDELNQQEIQTILDAHNHHMSLVSPSASDMHKMEWSDEAARNALAALRKCETDRKISQPFQARCGENLFMSSVDTDWWNIVKKWGSEKADFVSGETNRDEFQMVSHYSQLVWTATTKVGRGGVRCERMGSSGHVVRCEEDNKELTSSSVAGRKRQRVAEGTCGSGGGR</sequence>
<dbReference type="SUPFAM" id="SSF55797">
    <property type="entry name" value="PR-1-like"/>
    <property type="match status" value="1"/>
</dbReference>